<keyword evidence="2" id="KW-1185">Reference proteome</keyword>
<dbReference type="InParanoid" id="B9SA92"/>
<proteinExistence type="predicted"/>
<organism evidence="1 2">
    <name type="scientific">Ricinus communis</name>
    <name type="common">Castor bean</name>
    <dbReference type="NCBI Taxonomy" id="3988"/>
    <lineage>
        <taxon>Eukaryota</taxon>
        <taxon>Viridiplantae</taxon>
        <taxon>Streptophyta</taxon>
        <taxon>Embryophyta</taxon>
        <taxon>Tracheophyta</taxon>
        <taxon>Spermatophyta</taxon>
        <taxon>Magnoliopsida</taxon>
        <taxon>eudicotyledons</taxon>
        <taxon>Gunneridae</taxon>
        <taxon>Pentapetalae</taxon>
        <taxon>rosids</taxon>
        <taxon>fabids</taxon>
        <taxon>Malpighiales</taxon>
        <taxon>Euphorbiaceae</taxon>
        <taxon>Acalyphoideae</taxon>
        <taxon>Acalypheae</taxon>
        <taxon>Ricinus</taxon>
    </lineage>
</organism>
<reference evidence="2" key="1">
    <citation type="journal article" date="2010" name="Nat. Biotechnol.">
        <title>Draft genome sequence of the oilseed species Ricinus communis.</title>
        <authorList>
            <person name="Chan A.P."/>
            <person name="Crabtree J."/>
            <person name="Zhao Q."/>
            <person name="Lorenzi H."/>
            <person name="Orvis J."/>
            <person name="Puiu D."/>
            <person name="Melake-Berhan A."/>
            <person name="Jones K.M."/>
            <person name="Redman J."/>
            <person name="Chen G."/>
            <person name="Cahoon E.B."/>
            <person name="Gedil M."/>
            <person name="Stanke M."/>
            <person name="Haas B.J."/>
            <person name="Wortman J.R."/>
            <person name="Fraser-Liggett C.M."/>
            <person name="Ravel J."/>
            <person name="Rabinowicz P.D."/>
        </authorList>
    </citation>
    <scope>NUCLEOTIDE SEQUENCE [LARGE SCALE GENOMIC DNA]</scope>
    <source>
        <strain evidence="2">cv. Hale</strain>
    </source>
</reference>
<protein>
    <recommendedName>
        <fullName evidence="3">DUF223 domain-containing protein</fullName>
    </recommendedName>
</protein>
<dbReference type="AlphaFoldDB" id="B9SA92"/>
<evidence type="ECO:0000313" key="1">
    <source>
        <dbReference type="EMBL" id="EEF39454.1"/>
    </source>
</evidence>
<evidence type="ECO:0000313" key="2">
    <source>
        <dbReference type="Proteomes" id="UP000008311"/>
    </source>
</evidence>
<evidence type="ECO:0008006" key="3">
    <source>
        <dbReference type="Google" id="ProtNLM"/>
    </source>
</evidence>
<dbReference type="Proteomes" id="UP000008311">
    <property type="component" value="Unassembled WGS sequence"/>
</dbReference>
<name>B9SA92_RICCO</name>
<sequence length="72" mass="8308">MIDEKLNYKINNHTFRIRFLRNTFVKAINDYDSLIPFDQFDFVDFDVIKARAGDRTLLTGTELIGLPAANLA</sequence>
<gene>
    <name evidence="1" type="ORF">RCOM_1696460</name>
</gene>
<accession>B9SA92</accession>
<dbReference type="EMBL" id="EQ973902">
    <property type="protein sequence ID" value="EEF39454.1"/>
    <property type="molecule type" value="Genomic_DNA"/>
</dbReference>